<dbReference type="Pfam" id="PF08759">
    <property type="entry name" value="GT-D"/>
    <property type="match status" value="1"/>
</dbReference>
<protein>
    <submittedName>
        <fullName evidence="2">DUF1792 domain-containing protein</fullName>
    </submittedName>
</protein>
<gene>
    <name evidence="2" type="ORF">EXN75_15720</name>
</gene>
<dbReference type="OrthoDB" id="796510at2"/>
<dbReference type="AlphaFoldDB" id="A0A4Y8URQ4"/>
<evidence type="ECO:0000259" key="1">
    <source>
        <dbReference type="Pfam" id="PF08759"/>
    </source>
</evidence>
<sequence>MDTGKRQTDYEICIWKKSINNMIKKLIRKFIDEHFLIPMAFKKTSKLQIMSSMDSIRYIIEHKCSLSRFGDGELDSIEGKGGEYQHPSPRLSKMLLECLQSDLPNHKVAIPNHLNHYNGKPKQGFWTNYVVGHHKQFLKWLSFDKVYLDTQLTRFYYEHKDKSHCAEHIGLIKQIWDGRDVVIVEGAKTRSGIGNDLYANAKSIRRILGPALSGFDRYDDIYNFIVNNVNKDKLILLSFGISATVLAYELAKLGYQAIDLGHLDIEYEWFRMGAKDRVPIKGKFTNESEDGHNPSQCTDPRYAEQIIADFS</sequence>
<reference evidence="2 3" key="1">
    <citation type="submission" date="2019-02" db="EMBL/GenBank/DDBJ databases">
        <title>Draft Genome Sequence of the Prevotella sp. BCRC 81118, Isolated from Human Feces.</title>
        <authorList>
            <person name="Huang C.-H."/>
        </authorList>
    </citation>
    <scope>NUCLEOTIDE SEQUENCE [LARGE SCALE GENOMIC DNA]</scope>
    <source>
        <strain evidence="2 3">BCRC 81118</strain>
    </source>
</reference>
<comment type="caution">
    <text evidence="2">The sequence shown here is derived from an EMBL/GenBank/DDBJ whole genome shotgun (WGS) entry which is preliminary data.</text>
</comment>
<dbReference type="EMBL" id="SGVY01000068">
    <property type="protein sequence ID" value="TFH71436.1"/>
    <property type="molecule type" value="Genomic_DNA"/>
</dbReference>
<organism evidence="2 3">
    <name type="scientific">Segatella hominis</name>
    <dbReference type="NCBI Taxonomy" id="2518605"/>
    <lineage>
        <taxon>Bacteria</taxon>
        <taxon>Pseudomonadati</taxon>
        <taxon>Bacteroidota</taxon>
        <taxon>Bacteroidia</taxon>
        <taxon>Bacteroidales</taxon>
        <taxon>Prevotellaceae</taxon>
        <taxon>Segatella</taxon>
    </lineage>
</organism>
<dbReference type="InterPro" id="IPR014869">
    <property type="entry name" value="GT-D"/>
</dbReference>
<evidence type="ECO:0000313" key="2">
    <source>
        <dbReference type="EMBL" id="TFH71436.1"/>
    </source>
</evidence>
<name>A0A4Y8URQ4_9BACT</name>
<feature type="domain" description="Glycosyltransferase GT-D fold" evidence="1">
    <location>
        <begin position="67"/>
        <end position="287"/>
    </location>
</feature>
<evidence type="ECO:0000313" key="3">
    <source>
        <dbReference type="Proteomes" id="UP000297872"/>
    </source>
</evidence>
<dbReference type="Proteomes" id="UP000297872">
    <property type="component" value="Unassembled WGS sequence"/>
</dbReference>
<proteinExistence type="predicted"/>
<keyword evidence="3" id="KW-1185">Reference proteome</keyword>
<accession>A0A4Y8URQ4</accession>